<organism evidence="2 3">
    <name type="scientific">Caulobacter ginsengisoli</name>
    <dbReference type="NCBI Taxonomy" id="400775"/>
    <lineage>
        <taxon>Bacteria</taxon>
        <taxon>Pseudomonadati</taxon>
        <taxon>Pseudomonadota</taxon>
        <taxon>Alphaproteobacteria</taxon>
        <taxon>Caulobacterales</taxon>
        <taxon>Caulobacteraceae</taxon>
        <taxon>Caulobacter</taxon>
    </lineage>
</organism>
<evidence type="ECO:0000313" key="3">
    <source>
        <dbReference type="Proteomes" id="UP001228905"/>
    </source>
</evidence>
<reference evidence="2 3" key="1">
    <citation type="submission" date="2023-07" db="EMBL/GenBank/DDBJ databases">
        <title>Genomic Encyclopedia of Type Strains, Phase IV (KMG-IV): sequencing the most valuable type-strain genomes for metagenomic binning, comparative biology and taxonomic classification.</title>
        <authorList>
            <person name="Goeker M."/>
        </authorList>
    </citation>
    <scope>NUCLEOTIDE SEQUENCE [LARGE SCALE GENOMIC DNA]</scope>
    <source>
        <strain evidence="2 3">DSM 18695</strain>
    </source>
</reference>
<feature type="signal peptide" evidence="1">
    <location>
        <begin position="1"/>
        <end position="19"/>
    </location>
</feature>
<evidence type="ECO:0000313" key="2">
    <source>
        <dbReference type="EMBL" id="MDQ0463833.1"/>
    </source>
</evidence>
<keyword evidence="1" id="KW-0732">Signal</keyword>
<sequence length="175" mass="19055">MRLILILLAMLACAAPARAQLQTQMTAPASRLERDIPVNARLLYVAESDNKAAGRSIGYHTLPEAPQADGLLAVWVIDAFVTPWPFKGKTAAYAGGLYLFDCEGRRFSLQRGALHAADGEQLDYYDSPQPWEKAQADSELALVLRNVCDADPRFPTIPTVVGLTAMLADAAKRAR</sequence>
<keyword evidence="3" id="KW-1185">Reference proteome</keyword>
<dbReference type="Proteomes" id="UP001228905">
    <property type="component" value="Unassembled WGS sequence"/>
</dbReference>
<gene>
    <name evidence="2" type="ORF">QO010_001604</name>
</gene>
<protein>
    <submittedName>
        <fullName evidence="2">Uncharacterized protein</fullName>
    </submittedName>
</protein>
<dbReference type="RefSeq" id="WP_307348040.1">
    <property type="nucleotide sequence ID" value="NZ_JAUSVS010000002.1"/>
</dbReference>
<name>A0ABU0IP98_9CAUL</name>
<evidence type="ECO:0000256" key="1">
    <source>
        <dbReference type="SAM" id="SignalP"/>
    </source>
</evidence>
<feature type="chain" id="PRO_5047335876" evidence="1">
    <location>
        <begin position="20"/>
        <end position="175"/>
    </location>
</feature>
<accession>A0ABU0IP98</accession>
<dbReference type="EMBL" id="JAUSVS010000002">
    <property type="protein sequence ID" value="MDQ0463833.1"/>
    <property type="molecule type" value="Genomic_DNA"/>
</dbReference>
<proteinExistence type="predicted"/>
<comment type="caution">
    <text evidence="2">The sequence shown here is derived from an EMBL/GenBank/DDBJ whole genome shotgun (WGS) entry which is preliminary data.</text>
</comment>